<comment type="caution">
    <text evidence="2">The sequence shown here is derived from an EMBL/GenBank/DDBJ whole genome shotgun (WGS) entry which is preliminary data.</text>
</comment>
<evidence type="ECO:0000313" key="2">
    <source>
        <dbReference type="EMBL" id="GAL87287.1"/>
    </source>
</evidence>
<keyword evidence="3" id="KW-1185">Reference proteome</keyword>
<organism evidence="2 3">
    <name type="scientific">Sporocytophaga myxococcoides</name>
    <dbReference type="NCBI Taxonomy" id="153721"/>
    <lineage>
        <taxon>Bacteria</taxon>
        <taxon>Pseudomonadati</taxon>
        <taxon>Bacteroidota</taxon>
        <taxon>Cytophagia</taxon>
        <taxon>Cytophagales</taxon>
        <taxon>Cytophagaceae</taxon>
        <taxon>Sporocytophaga</taxon>
    </lineage>
</organism>
<dbReference type="AlphaFoldDB" id="A0A098LLU5"/>
<dbReference type="Proteomes" id="UP000030185">
    <property type="component" value="Unassembled WGS sequence"/>
</dbReference>
<keyword evidence="1" id="KW-0472">Membrane</keyword>
<name>A0A098LLU5_9BACT</name>
<keyword evidence="1" id="KW-1133">Transmembrane helix</keyword>
<keyword evidence="1" id="KW-0812">Transmembrane</keyword>
<sequence length="60" mass="6787">MLKLNFKVVLIGFYASVIGICNSVLIGFTTMRMGFDIAALKRIFTDDCPVSIYKKWNYGC</sequence>
<proteinExistence type="predicted"/>
<evidence type="ECO:0000313" key="3">
    <source>
        <dbReference type="Proteomes" id="UP000030185"/>
    </source>
</evidence>
<feature type="transmembrane region" description="Helical" evidence="1">
    <location>
        <begin position="6"/>
        <end position="28"/>
    </location>
</feature>
<dbReference type="EMBL" id="BBLT01000012">
    <property type="protein sequence ID" value="GAL87287.1"/>
    <property type="molecule type" value="Genomic_DNA"/>
</dbReference>
<dbReference type="RefSeq" id="WP_045468459.1">
    <property type="nucleotide sequence ID" value="NZ_BBLT01000012.1"/>
</dbReference>
<reference evidence="2 3" key="1">
    <citation type="submission" date="2014-09" db="EMBL/GenBank/DDBJ databases">
        <title>Sporocytophaga myxococcoides PG-01 genome sequencing.</title>
        <authorList>
            <person name="Liu L."/>
            <person name="Gao P.J."/>
            <person name="Chen G.J."/>
            <person name="Wang L.S."/>
        </authorList>
    </citation>
    <scope>NUCLEOTIDE SEQUENCE [LARGE SCALE GENOMIC DNA]</scope>
    <source>
        <strain evidence="2 3">PG-01</strain>
    </source>
</reference>
<gene>
    <name evidence="2" type="ORF">MYP_4517</name>
</gene>
<protein>
    <submittedName>
        <fullName evidence="2">Uncharacterized protein</fullName>
    </submittedName>
</protein>
<evidence type="ECO:0000256" key="1">
    <source>
        <dbReference type="SAM" id="Phobius"/>
    </source>
</evidence>
<accession>A0A098LLU5</accession>